<feature type="transmembrane region" description="Helical" evidence="2">
    <location>
        <begin position="1098"/>
        <end position="1119"/>
    </location>
</feature>
<reference evidence="4" key="1">
    <citation type="submission" date="2021-01" db="EMBL/GenBank/DDBJ databases">
        <authorList>
            <consortium name="Genoscope - CEA"/>
            <person name="William W."/>
        </authorList>
    </citation>
    <scope>NUCLEOTIDE SEQUENCE</scope>
</reference>
<protein>
    <recommendedName>
        <fullName evidence="3">Cyclic nucleotide-binding domain-containing protein</fullName>
    </recommendedName>
</protein>
<keyword evidence="2" id="KW-0812">Transmembrane</keyword>
<dbReference type="Proteomes" id="UP000683925">
    <property type="component" value="Unassembled WGS sequence"/>
</dbReference>
<gene>
    <name evidence="4" type="ORF">POCTA_138.1.T0090409</name>
</gene>
<dbReference type="OrthoDB" id="421226at2759"/>
<feature type="transmembrane region" description="Helical" evidence="2">
    <location>
        <begin position="382"/>
        <end position="407"/>
    </location>
</feature>
<dbReference type="Pfam" id="PF00400">
    <property type="entry name" value="WD40"/>
    <property type="match status" value="2"/>
</dbReference>
<dbReference type="PANTHER" id="PTHR10217:SF435">
    <property type="entry name" value="POTASSIUM VOLTAGE-GATED CHANNEL PROTEIN EAG"/>
    <property type="match status" value="1"/>
</dbReference>
<proteinExistence type="predicted"/>
<keyword evidence="1" id="KW-0853">WD repeat</keyword>
<accession>A0A8S1SGS5</accession>
<feature type="repeat" description="WD" evidence="1">
    <location>
        <begin position="1898"/>
        <end position="1918"/>
    </location>
</feature>
<comment type="caution">
    <text evidence="4">The sequence shown here is derived from an EMBL/GenBank/DDBJ whole genome shotgun (WGS) entry which is preliminary data.</text>
</comment>
<dbReference type="PROSITE" id="PS50082">
    <property type="entry name" value="WD_REPEATS_2"/>
    <property type="match status" value="1"/>
</dbReference>
<dbReference type="EMBL" id="CAJJDP010000008">
    <property type="protein sequence ID" value="CAD8138497.1"/>
    <property type="molecule type" value="Genomic_DNA"/>
</dbReference>
<evidence type="ECO:0000313" key="5">
    <source>
        <dbReference type="Proteomes" id="UP000683925"/>
    </source>
</evidence>
<feature type="transmembrane region" description="Helical" evidence="2">
    <location>
        <begin position="231"/>
        <end position="250"/>
    </location>
</feature>
<feature type="transmembrane region" description="Helical" evidence="2">
    <location>
        <begin position="349"/>
        <end position="370"/>
    </location>
</feature>
<keyword evidence="2" id="KW-0472">Membrane</keyword>
<name>A0A8S1SGS5_PAROT</name>
<organism evidence="4 5">
    <name type="scientific">Paramecium octaurelia</name>
    <dbReference type="NCBI Taxonomy" id="43137"/>
    <lineage>
        <taxon>Eukaryota</taxon>
        <taxon>Sar</taxon>
        <taxon>Alveolata</taxon>
        <taxon>Ciliophora</taxon>
        <taxon>Intramacronucleata</taxon>
        <taxon>Oligohymenophorea</taxon>
        <taxon>Peniculida</taxon>
        <taxon>Parameciidae</taxon>
        <taxon>Paramecium</taxon>
    </lineage>
</organism>
<dbReference type="InterPro" id="IPR013099">
    <property type="entry name" value="K_chnl_dom"/>
</dbReference>
<feature type="transmembrane region" description="Helical" evidence="2">
    <location>
        <begin position="305"/>
        <end position="329"/>
    </location>
</feature>
<keyword evidence="5" id="KW-1185">Reference proteome</keyword>
<evidence type="ECO:0000313" key="4">
    <source>
        <dbReference type="EMBL" id="CAD8138497.1"/>
    </source>
</evidence>
<dbReference type="OMA" id="HRGKTKW"/>
<dbReference type="InterPro" id="IPR000595">
    <property type="entry name" value="cNMP-bd_dom"/>
</dbReference>
<feature type="transmembrane region" description="Helical" evidence="2">
    <location>
        <begin position="191"/>
        <end position="210"/>
    </location>
</feature>
<dbReference type="SMART" id="SM00100">
    <property type="entry name" value="cNMP"/>
    <property type="match status" value="2"/>
</dbReference>
<dbReference type="PROSITE" id="PS50042">
    <property type="entry name" value="CNMP_BINDING_3"/>
    <property type="match status" value="2"/>
</dbReference>
<evidence type="ECO:0000256" key="1">
    <source>
        <dbReference type="PROSITE-ProRule" id="PRU00221"/>
    </source>
</evidence>
<dbReference type="GO" id="GO:0005886">
    <property type="term" value="C:plasma membrane"/>
    <property type="evidence" value="ECO:0007669"/>
    <property type="project" value="TreeGrafter"/>
</dbReference>
<feature type="domain" description="Cyclic nucleotide-binding" evidence="3">
    <location>
        <begin position="1428"/>
        <end position="1490"/>
    </location>
</feature>
<dbReference type="CDD" id="cd00038">
    <property type="entry name" value="CAP_ED"/>
    <property type="match status" value="1"/>
</dbReference>
<feature type="transmembrane region" description="Helical" evidence="2">
    <location>
        <begin position="1255"/>
        <end position="1276"/>
    </location>
</feature>
<dbReference type="GO" id="GO:0042391">
    <property type="term" value="P:regulation of membrane potential"/>
    <property type="evidence" value="ECO:0007669"/>
    <property type="project" value="TreeGrafter"/>
</dbReference>
<sequence>MIQEESLPGCNNSNLYHSIDIQNQAVQQIQYQECQRIEDIPCQKENLIQSEVKKKQFSQLMVQFNIHHFKRKMLSYIHPYKELSKSQFSMISDKSSSFKSYPKKQQQKTSLLQYNKAVLGFRNIIKDFNNTLVAQTKKKVSYLIGIVPIINPYSTTKLIWDGIITIMRIYLLIWIPILIAFKNGTLEDMNAYTLNVCSSAFLIDLAMQTFTIRFDKGFPVKDRYQLIQHQINWWTAIELFSFIISLYFSIQFHQNNFSMSVVEDKGWTKALLLLLIVQTKNILQFIENLQCVIKPSKSTNSLIELIKLICLILLIQHIFSCIWVIIGTYEHLKSETSWLDLVHLDIDQPWHVIYLEAMYFISVTTFTVGYGDITPQNTSEKCFTIVYMFFCTLQLSYSVNTIGSILIQLKENNEEIKQKMTAVTEHMTNRQMSRGLQFKVREYLTYYWQQENVQKKNETAEIIRLLPEELQKSIQREGSSNLINKCQFFKEKFTPGFLNQLVEIAYVQNFQPGIIINDLQNIYIIEYGFVEILQNQTVVGQLSQFQQFGLKKVSMDLINETKYRTKSFTNLLIIPYASLVQLVAQNQNELEIVSQASFSVKNECAICKGSHATELCPQVHFIPDKEKVIKKYLYNSTQTRARIKRKPKDQFQEWKSELKFFQDTAEQFQQDSSNEIELLFPNNEKQQQINACTQNSLLEINDEKPKSIIINVPVGQKGDQEMKIDSKDPLKSDRKLELKNDIDELCLTQQFEAISQKFKQIQIYNEKIQKDIFLLYKQLECLLGQNGYEIDKYKSYKHYYKSWNIERIIVEHNFATNYINHRRSERVGLEQISKYLLFPKMYLQKYRTEKPAEVQQQQPQVNKKLRRKRSVLPFIQIFEYYIISNFIMDQNQNISRCTLMINDNQSESNNNIDHSIIGIDETITKKVDLTKNTKQKTKFDQSEINISFQNLQSNQTSSVSPKQKSFSKLLIYFHSTKYANKMLQFIRPNQKFQRKHFAIIDDPASSYKYMKKTTNITTNIVRQHLYLIDFRIKFRMKYRALKTSLKQHLLLCFSQIPLIEPQSKFKLLWDLILSAMRVYMIIWMPIVITFHSKDLEQYHSLFIFLTCLFFILDIILRAFTICYDKGLPLKDRFELVKRQFTISTCLELFSILFGIILTFSFLSEIESPYILEEDGWPRILLLLFFQQIMNILQFFDTIQHQLKLSKLSNSFIELLKLVFLILLIQHFCCCLWVVIGEYKQRQDTINWLKRVEGEPWQNVYLESFYFMSVTMFTVGYGEIVPTNPIEKIFCICYMFLSTMQLSFSVNTIGTILTQIKENNEKIRQKMTCINEYMREKQISQGLQYKVREYFNFYWEQEIIQKRNEQSDLIQLLPEELQSDLKIESAQVLMNKCEFFRQFFSQKCLHQLLEKVEFKTFQPGIIIENNDLNIFIIEQGLVEVKQQKRQLCYLKENDYFGHLEMKSNQSSSLQYKTASFCSILIIPNKGVREVLQQNEVDQEQYLKMKEIMYCYICQNKNHSSDDCHLVHFVPDKEKVIKQYNFIQNQCRDCFKRQRHRHHFSASQDFELISNSAKIYQIENDQVIEQIVPSLFYEQKQQIQGFEDCLNLEKINQSDSNYRQSKYICKASASIKMLRTQTIDILMNDYGMKEMYEQIKQKYQNIHKYTQQQQHDLHLLYKQLTNKREEDTEICDKIHNLRCNKDWNLENVIRKINRCYKQEFHQSVIEQFQKYMLFPNLFVSLYKSKKIRTQEDEERRNASVIIQQYKQKKKRKNCTLINIQYKLMNDNKQKDLESPIFSVVCFPDSVLVSLGGGGKRYGLVNSLQLFPKPIYGILKDPIHTLQLGDEIFQRLRLNTKTGLIVGNSDDQCVILRVQDNKISIVTKFQTDRAAKEPCQNDGVFNYQGDTLATGGEDGILKVWNKDYQLKYTVDMKGKIQSLDYHVANGMLIVATDNEECKILKDSHVLHKLDISQNNIHKLQFQSALFSLDGNTIFTFKNPMRGASYMTSWRIEHDNIKPLRTIKLHGHPVVTTCQSKEGMFIGIGCSDGTVKIINARKLDVESSKQAHELPCTALCFTPDSRFIISGSVDAKYHFLQNTRPQGIFSLLSKFWLLGMLLAYLFIVIKDLFE</sequence>
<feature type="transmembrane region" description="Helical" evidence="2">
    <location>
        <begin position="1175"/>
        <end position="1195"/>
    </location>
</feature>
<feature type="transmembrane region" description="Helical" evidence="2">
    <location>
        <begin position="1067"/>
        <end position="1086"/>
    </location>
</feature>
<feature type="transmembrane region" description="Helical" evidence="2">
    <location>
        <begin position="2100"/>
        <end position="2121"/>
    </location>
</feature>
<dbReference type="InterPro" id="IPR001680">
    <property type="entry name" value="WD40_rpt"/>
</dbReference>
<feature type="transmembrane region" description="Helical" evidence="2">
    <location>
        <begin position="1215"/>
        <end position="1235"/>
    </location>
</feature>
<feature type="transmembrane region" description="Helical" evidence="2">
    <location>
        <begin position="158"/>
        <end position="179"/>
    </location>
</feature>
<evidence type="ECO:0000256" key="2">
    <source>
        <dbReference type="SAM" id="Phobius"/>
    </source>
</evidence>
<feature type="domain" description="Cyclic nucleotide-binding" evidence="3">
    <location>
        <begin position="520"/>
        <end position="583"/>
    </location>
</feature>
<feature type="transmembrane region" description="Helical" evidence="2">
    <location>
        <begin position="1140"/>
        <end position="1163"/>
    </location>
</feature>
<dbReference type="InterPro" id="IPR050818">
    <property type="entry name" value="KCNH_animal-type"/>
</dbReference>
<dbReference type="Pfam" id="PF07885">
    <property type="entry name" value="Ion_trans_2"/>
    <property type="match status" value="2"/>
</dbReference>
<dbReference type="PANTHER" id="PTHR10217">
    <property type="entry name" value="VOLTAGE AND LIGAND GATED POTASSIUM CHANNEL"/>
    <property type="match status" value="1"/>
</dbReference>
<dbReference type="SMART" id="SM00320">
    <property type="entry name" value="WD40"/>
    <property type="match status" value="4"/>
</dbReference>
<dbReference type="GO" id="GO:0005249">
    <property type="term" value="F:voltage-gated potassium channel activity"/>
    <property type="evidence" value="ECO:0007669"/>
    <property type="project" value="TreeGrafter"/>
</dbReference>
<evidence type="ECO:0000259" key="3">
    <source>
        <dbReference type="PROSITE" id="PS50042"/>
    </source>
</evidence>
<keyword evidence="2" id="KW-1133">Transmembrane helix</keyword>